<proteinExistence type="inferred from homology"/>
<evidence type="ECO:0000256" key="5">
    <source>
        <dbReference type="ARBA" id="ARBA00023163"/>
    </source>
</evidence>
<gene>
    <name evidence="7" type="primary">TH1L</name>
    <name evidence="7" type="ORF">TSPGSL018_21846</name>
</gene>
<evidence type="ECO:0000313" key="7">
    <source>
        <dbReference type="EMBL" id="JAC75873.1"/>
    </source>
</evidence>
<evidence type="ECO:0000256" key="4">
    <source>
        <dbReference type="ARBA" id="ARBA00023015"/>
    </source>
</evidence>
<dbReference type="EMBL" id="GBEZ01009739">
    <property type="protein sequence ID" value="JAC75873.1"/>
    <property type="molecule type" value="Transcribed_RNA"/>
</dbReference>
<dbReference type="GO" id="GO:0003723">
    <property type="term" value="F:RNA binding"/>
    <property type="evidence" value="ECO:0007669"/>
    <property type="project" value="TreeGrafter"/>
</dbReference>
<dbReference type="PANTHER" id="PTHR12144:SF0">
    <property type="entry name" value="NEGATIVE ELONGATION FACTOR C_D"/>
    <property type="match status" value="1"/>
</dbReference>
<dbReference type="Pfam" id="PF04858">
    <property type="entry name" value="TH1"/>
    <property type="match status" value="1"/>
</dbReference>
<keyword evidence="7" id="KW-0251">Elongation factor</keyword>
<keyword evidence="4" id="KW-0805">Transcription regulation</keyword>
<comment type="subcellular location">
    <subcellularLocation>
        <location evidence="1">Nucleus</location>
    </subcellularLocation>
</comment>
<name>A0A061RV68_9CHLO</name>
<sequence length="142" mass="15281">MVTRLRAIAGAPGAELSGEVASLAKACSQDQHSYLHMQMVVTEVGRSSGAARFQRLSQELESLAAKERGALVWQMQPMFMRQGVSDEHRSVAQLVGQLLMDSCSTAATAGSQAIVKQLHGLYEAASPPPVEPLRHPRCLKAL</sequence>
<keyword evidence="3" id="KW-0678">Repressor</keyword>
<protein>
    <submittedName>
        <fullName evidence="7">Negative elongation factor C/D</fullName>
    </submittedName>
</protein>
<keyword evidence="6" id="KW-0539">Nucleus</keyword>
<evidence type="ECO:0000256" key="6">
    <source>
        <dbReference type="ARBA" id="ARBA00023242"/>
    </source>
</evidence>
<feature type="non-terminal residue" evidence="7">
    <location>
        <position position="142"/>
    </location>
</feature>
<evidence type="ECO:0000256" key="3">
    <source>
        <dbReference type="ARBA" id="ARBA00022491"/>
    </source>
</evidence>
<comment type="similarity">
    <text evidence="2">Belongs to the NELF-D family.</text>
</comment>
<dbReference type="InterPro" id="IPR006942">
    <property type="entry name" value="TH1"/>
</dbReference>
<organism evidence="7">
    <name type="scientific">Tetraselmis sp. GSL018</name>
    <dbReference type="NCBI Taxonomy" id="582737"/>
    <lineage>
        <taxon>Eukaryota</taxon>
        <taxon>Viridiplantae</taxon>
        <taxon>Chlorophyta</taxon>
        <taxon>core chlorophytes</taxon>
        <taxon>Chlorodendrophyceae</taxon>
        <taxon>Chlorodendrales</taxon>
        <taxon>Chlorodendraceae</taxon>
        <taxon>Tetraselmis</taxon>
    </lineage>
</organism>
<keyword evidence="5" id="KW-0804">Transcription</keyword>
<evidence type="ECO:0000256" key="1">
    <source>
        <dbReference type="ARBA" id="ARBA00004123"/>
    </source>
</evidence>
<dbReference type="GO" id="GO:0034244">
    <property type="term" value="P:negative regulation of transcription elongation by RNA polymerase II"/>
    <property type="evidence" value="ECO:0007669"/>
    <property type="project" value="TreeGrafter"/>
</dbReference>
<dbReference type="AlphaFoldDB" id="A0A061RV68"/>
<evidence type="ECO:0000256" key="2">
    <source>
        <dbReference type="ARBA" id="ARBA00005726"/>
    </source>
</evidence>
<dbReference type="GO" id="GO:0003746">
    <property type="term" value="F:translation elongation factor activity"/>
    <property type="evidence" value="ECO:0007669"/>
    <property type="project" value="UniProtKB-KW"/>
</dbReference>
<keyword evidence="7" id="KW-0648">Protein biosynthesis</keyword>
<dbReference type="GO" id="GO:0032021">
    <property type="term" value="C:NELF complex"/>
    <property type="evidence" value="ECO:0007669"/>
    <property type="project" value="TreeGrafter"/>
</dbReference>
<accession>A0A061RV68</accession>
<dbReference type="PANTHER" id="PTHR12144">
    <property type="entry name" value="NEGATIVE ELONGATION FACTOR D"/>
    <property type="match status" value="1"/>
</dbReference>
<reference evidence="7" key="1">
    <citation type="submission" date="2014-05" db="EMBL/GenBank/DDBJ databases">
        <title>The transcriptome of the halophilic microalga Tetraselmis sp. GSL018 isolated from the Great Salt Lake, Utah.</title>
        <authorList>
            <person name="Jinkerson R.E."/>
            <person name="D'Adamo S."/>
            <person name="Posewitz M.C."/>
        </authorList>
    </citation>
    <scope>NUCLEOTIDE SEQUENCE</scope>
    <source>
        <strain evidence="7">GSL018</strain>
    </source>
</reference>